<name>A0A1Y5NAL4_9BACT</name>
<reference evidence="2 3" key="1">
    <citation type="submission" date="2017-04" db="EMBL/GenBank/DDBJ databases">
        <title>Complete genome of Campylobacter concisus ATCC 33237T and draft genomes for an additional eight well characterized C. concisus strains.</title>
        <authorList>
            <person name="Cornelius A.J."/>
            <person name="Miller W.G."/>
            <person name="Lastovica A.J."/>
            <person name="On S.L."/>
            <person name="French N.P."/>
            <person name="Vandenberg O."/>
            <person name="Biggs P.J."/>
        </authorList>
    </citation>
    <scope>NUCLEOTIDE SEQUENCE [LARGE SCALE GENOMIC DNA]</scope>
    <source>
        <strain evidence="2 3">Lasto205.94</strain>
    </source>
</reference>
<dbReference type="AlphaFoldDB" id="A0A1Y5NAL4"/>
<sequence length="200" mass="22632">MSAINYKDNFVENFEAILASSTGERSIYQKALAHIKSEFDNFQITDDARAKFITSLMAEMTIAFTTKAMDAAGDVATKALTLEKELEALELKNQGLRDRLELDKQNLQMQIELTRAQTEKTKAETKLAQEQQVAIKEQINDNRIIKAGMMTGDFMQNVSNGNLSVPSDMFEYLFNIIDEIIKRAGINIKKVKNFNLPKIK</sequence>
<feature type="coiled-coil region" evidence="1">
    <location>
        <begin position="79"/>
        <end position="133"/>
    </location>
</feature>
<evidence type="ECO:0000313" key="3">
    <source>
        <dbReference type="Proteomes" id="UP000196534"/>
    </source>
</evidence>
<evidence type="ECO:0000256" key="1">
    <source>
        <dbReference type="SAM" id="Coils"/>
    </source>
</evidence>
<gene>
    <name evidence="2" type="ORF">B9N61_06075</name>
</gene>
<comment type="caution">
    <text evidence="2">The sequence shown here is derived from an EMBL/GenBank/DDBJ whole genome shotgun (WGS) entry which is preliminary data.</text>
</comment>
<dbReference type="Proteomes" id="UP000196534">
    <property type="component" value="Unassembled WGS sequence"/>
</dbReference>
<protein>
    <submittedName>
        <fullName evidence="2">Uncharacterized protein</fullName>
    </submittedName>
</protein>
<dbReference type="RefSeq" id="WP_087586362.1">
    <property type="nucleotide sequence ID" value="NZ_CABMKP010000009.1"/>
</dbReference>
<organism evidence="2 3">
    <name type="scientific">Campylobacter concisus</name>
    <dbReference type="NCBI Taxonomy" id="199"/>
    <lineage>
        <taxon>Bacteria</taxon>
        <taxon>Pseudomonadati</taxon>
        <taxon>Campylobacterota</taxon>
        <taxon>Epsilonproteobacteria</taxon>
        <taxon>Campylobacterales</taxon>
        <taxon>Campylobacteraceae</taxon>
        <taxon>Campylobacter</taxon>
    </lineage>
</organism>
<accession>A0A1Y5NAL4</accession>
<proteinExistence type="predicted"/>
<dbReference type="EMBL" id="NDYR01000009">
    <property type="protein sequence ID" value="OUT17908.1"/>
    <property type="molecule type" value="Genomic_DNA"/>
</dbReference>
<evidence type="ECO:0000313" key="2">
    <source>
        <dbReference type="EMBL" id="OUT17908.1"/>
    </source>
</evidence>
<keyword evidence="1" id="KW-0175">Coiled coil</keyword>